<dbReference type="Pfam" id="PF13556">
    <property type="entry name" value="HTH_30"/>
    <property type="match status" value="1"/>
</dbReference>
<sequence>MQIKPSRKVPRYWEPPSERIAELIRTGVGRMLDNPKEVYRAVDEAVLSSSGSQSAASEPGLLEALLASIRANFSHWATANFKTPGMPVTPNLGPENVDLAREFVRHGFDSGILTNFHAGQNAAVQTWTTMAFELTSDPDELRELIAVVNRSVFAYIDDTLAALYELIDNERGQNPDVDHAARMEAVELVLRGAPISLKRASQRIRYDLGRRHLAAVVWTDDAGTDPGPLERAVTALAQATGSVRPLTILASSTTMWVWVSSTEEFRIADILERLDVGPGARVAIGSTGAGLQGFRRSHLDAVTTQRLMRRLSVDTRIATYDEIEVVALATADMERAMEFVGRTLGSLATDDPELRETLRMYLRVGSSTTHAAKALFAHRNTIVNRLERARGLLPQPLEGRTLQVALALEIMQVIGGPPSN</sequence>
<evidence type="ECO:0000313" key="5">
    <source>
        <dbReference type="Proteomes" id="UP000219565"/>
    </source>
</evidence>
<evidence type="ECO:0000313" key="4">
    <source>
        <dbReference type="EMBL" id="SNY77932.1"/>
    </source>
</evidence>
<dbReference type="InterPro" id="IPR025736">
    <property type="entry name" value="PucR_C-HTH_dom"/>
</dbReference>
<dbReference type="Proteomes" id="UP000219565">
    <property type="component" value="Unassembled WGS sequence"/>
</dbReference>
<dbReference type="PANTHER" id="PTHR33744">
    <property type="entry name" value="CARBOHYDRATE DIACID REGULATOR"/>
    <property type="match status" value="1"/>
</dbReference>
<evidence type="ECO:0000259" key="2">
    <source>
        <dbReference type="Pfam" id="PF13556"/>
    </source>
</evidence>
<dbReference type="EMBL" id="OBEG01000001">
    <property type="protein sequence ID" value="SNY77932.1"/>
    <property type="molecule type" value="Genomic_DNA"/>
</dbReference>
<accession>A0A285KZ50</accession>
<keyword evidence="4" id="KW-0238">DNA-binding</keyword>
<reference evidence="4 5" key="1">
    <citation type="submission" date="2017-09" db="EMBL/GenBank/DDBJ databases">
        <authorList>
            <person name="Ehlers B."/>
            <person name="Leendertz F.H."/>
        </authorList>
    </citation>
    <scope>NUCLEOTIDE SEQUENCE [LARGE SCALE GENOMIC DNA]</scope>
    <source>
        <strain evidence="4 5">DSM 45537</strain>
    </source>
</reference>
<gene>
    <name evidence="4" type="ORF">SAMN04244553_1136</name>
</gene>
<comment type="similarity">
    <text evidence="1">Belongs to the CdaR family.</text>
</comment>
<dbReference type="PANTHER" id="PTHR33744:SF1">
    <property type="entry name" value="DNA-BINDING TRANSCRIPTIONAL ACTIVATOR ADER"/>
    <property type="match status" value="1"/>
</dbReference>
<evidence type="ECO:0000256" key="1">
    <source>
        <dbReference type="ARBA" id="ARBA00006754"/>
    </source>
</evidence>
<feature type="domain" description="CdaR GGDEF-like" evidence="3">
    <location>
        <begin position="196"/>
        <end position="306"/>
    </location>
</feature>
<keyword evidence="5" id="KW-1185">Reference proteome</keyword>
<feature type="domain" description="PucR C-terminal helix-turn-helix" evidence="2">
    <location>
        <begin position="354"/>
        <end position="409"/>
    </location>
</feature>
<dbReference type="STRING" id="1379680.GCA_001612615_04995"/>
<evidence type="ECO:0000259" key="3">
    <source>
        <dbReference type="Pfam" id="PF17853"/>
    </source>
</evidence>
<proteinExistence type="inferred from homology"/>
<dbReference type="InterPro" id="IPR041522">
    <property type="entry name" value="CdaR_GGDEF"/>
</dbReference>
<dbReference type="AlphaFoldDB" id="A0A285KZ50"/>
<protein>
    <submittedName>
        <fullName evidence="4">DNA-binding transcriptional regulator, PucR family</fullName>
    </submittedName>
</protein>
<dbReference type="Gene3D" id="1.10.10.2840">
    <property type="entry name" value="PucR C-terminal helix-turn-helix domain"/>
    <property type="match status" value="1"/>
</dbReference>
<organism evidence="4 5">
    <name type="scientific">Nocardia amikacinitolerans</name>
    <dbReference type="NCBI Taxonomy" id="756689"/>
    <lineage>
        <taxon>Bacteria</taxon>
        <taxon>Bacillati</taxon>
        <taxon>Actinomycetota</taxon>
        <taxon>Actinomycetes</taxon>
        <taxon>Mycobacteriales</taxon>
        <taxon>Nocardiaceae</taxon>
        <taxon>Nocardia</taxon>
    </lineage>
</organism>
<name>A0A285KZ50_9NOCA</name>
<dbReference type="InterPro" id="IPR042070">
    <property type="entry name" value="PucR_C-HTH_sf"/>
</dbReference>
<dbReference type="InterPro" id="IPR051448">
    <property type="entry name" value="CdaR-like_regulators"/>
</dbReference>
<dbReference type="GO" id="GO:0003677">
    <property type="term" value="F:DNA binding"/>
    <property type="evidence" value="ECO:0007669"/>
    <property type="project" value="UniProtKB-KW"/>
</dbReference>
<dbReference type="Pfam" id="PF17853">
    <property type="entry name" value="GGDEF_2"/>
    <property type="match status" value="1"/>
</dbReference>